<evidence type="ECO:0000256" key="4">
    <source>
        <dbReference type="ARBA" id="ARBA00023180"/>
    </source>
</evidence>
<evidence type="ECO:0000256" key="1">
    <source>
        <dbReference type="ARBA" id="ARBA00004370"/>
    </source>
</evidence>
<dbReference type="InterPro" id="IPR015631">
    <property type="entry name" value="CD2/SLAM_rcpt"/>
</dbReference>
<name>A0ABR0YPZ4_HUSHU</name>
<dbReference type="Proteomes" id="UP001369086">
    <property type="component" value="Unassembled WGS sequence"/>
</dbReference>
<keyword evidence="5" id="KW-0812">Transmembrane</keyword>
<evidence type="ECO:0008006" key="8">
    <source>
        <dbReference type="Google" id="ProtNLM"/>
    </source>
</evidence>
<reference evidence="6 7" key="1">
    <citation type="submission" date="2021-05" db="EMBL/GenBank/DDBJ databases">
        <authorList>
            <person name="Zahm M."/>
            <person name="Klopp C."/>
            <person name="Cabau C."/>
            <person name="Kuhl H."/>
            <person name="Suciu R."/>
            <person name="Ciorpac M."/>
            <person name="Holostenco D."/>
            <person name="Gessner J."/>
            <person name="Wuertz S."/>
            <person name="Hohne C."/>
            <person name="Stock M."/>
            <person name="Gislard M."/>
            <person name="Lluch J."/>
            <person name="Milhes M."/>
            <person name="Lampietro C."/>
            <person name="Lopez Roques C."/>
            <person name="Donnadieu C."/>
            <person name="Du K."/>
            <person name="Schartl M."/>
            <person name="Guiguen Y."/>
        </authorList>
    </citation>
    <scope>NUCLEOTIDE SEQUENCE [LARGE SCALE GENOMIC DNA]</scope>
    <source>
        <strain evidence="6">Hh-F2</strain>
        <tissue evidence="6">Blood</tissue>
    </source>
</reference>
<keyword evidence="2" id="KW-0732">Signal</keyword>
<organism evidence="6 7">
    <name type="scientific">Huso huso</name>
    <name type="common">Beluga</name>
    <name type="synonym">Acipenser huso</name>
    <dbReference type="NCBI Taxonomy" id="61971"/>
    <lineage>
        <taxon>Eukaryota</taxon>
        <taxon>Metazoa</taxon>
        <taxon>Chordata</taxon>
        <taxon>Craniata</taxon>
        <taxon>Vertebrata</taxon>
        <taxon>Euteleostomi</taxon>
        <taxon>Actinopterygii</taxon>
        <taxon>Chondrostei</taxon>
        <taxon>Acipenseriformes</taxon>
        <taxon>Acipenseridae</taxon>
        <taxon>Huso</taxon>
    </lineage>
</organism>
<keyword evidence="5" id="KW-1133">Transmembrane helix</keyword>
<protein>
    <recommendedName>
        <fullName evidence="8">Ig-like domain-containing protein</fullName>
    </recommendedName>
</protein>
<dbReference type="SUPFAM" id="SSF48726">
    <property type="entry name" value="Immunoglobulin"/>
    <property type="match status" value="2"/>
</dbReference>
<sequence>MSVFLHVQTEVLQFSVIQWNKQNTPVARLDKNSATSFRDYRNRAEILTNGTLLLKRTQETDQGMYSLVISDRNETIATEFTELFLFDVVSQPLVNYSCRHNKNVQFHCSVQNGDYLMFQWSLNGNTLDGKNASSRNKTAILALNEMVSGSLICIVGNNISKSQSEPLSFTCAGVFGGIIWFMIGGIGTTVLLIVIAVSVLHCCLQKPQSQPDVGKSE</sequence>
<dbReference type="Gene3D" id="2.60.40.10">
    <property type="entry name" value="Immunoglobulins"/>
    <property type="match status" value="2"/>
</dbReference>
<dbReference type="InterPro" id="IPR013783">
    <property type="entry name" value="Ig-like_fold"/>
</dbReference>
<feature type="transmembrane region" description="Helical" evidence="5">
    <location>
        <begin position="179"/>
        <end position="200"/>
    </location>
</feature>
<dbReference type="PANTHER" id="PTHR12080">
    <property type="entry name" value="SIGNALING LYMPHOCYTIC ACTIVATION MOLECULE"/>
    <property type="match status" value="1"/>
</dbReference>
<comment type="subcellular location">
    <subcellularLocation>
        <location evidence="1">Membrane</location>
    </subcellularLocation>
</comment>
<proteinExistence type="predicted"/>
<evidence type="ECO:0000256" key="2">
    <source>
        <dbReference type="ARBA" id="ARBA00022729"/>
    </source>
</evidence>
<evidence type="ECO:0000313" key="6">
    <source>
        <dbReference type="EMBL" id="KAK6474677.1"/>
    </source>
</evidence>
<comment type="caution">
    <text evidence="6">The sequence shown here is derived from an EMBL/GenBank/DDBJ whole genome shotgun (WGS) entry which is preliminary data.</text>
</comment>
<accession>A0ABR0YPZ4</accession>
<gene>
    <name evidence="6" type="ORF">HHUSO_G25540</name>
</gene>
<keyword evidence="7" id="KW-1185">Reference proteome</keyword>
<evidence type="ECO:0000313" key="7">
    <source>
        <dbReference type="Proteomes" id="UP001369086"/>
    </source>
</evidence>
<dbReference type="InterPro" id="IPR036179">
    <property type="entry name" value="Ig-like_dom_sf"/>
</dbReference>
<evidence type="ECO:0000256" key="3">
    <source>
        <dbReference type="ARBA" id="ARBA00023136"/>
    </source>
</evidence>
<keyword evidence="4" id="KW-0325">Glycoprotein</keyword>
<keyword evidence="3 5" id="KW-0472">Membrane</keyword>
<dbReference type="EMBL" id="JAHFZB010000025">
    <property type="protein sequence ID" value="KAK6474677.1"/>
    <property type="molecule type" value="Genomic_DNA"/>
</dbReference>
<evidence type="ECO:0000256" key="5">
    <source>
        <dbReference type="SAM" id="Phobius"/>
    </source>
</evidence>
<dbReference type="PANTHER" id="PTHR12080:SF48">
    <property type="entry name" value="IMMUNOGLOBULIN SUBTYPE DOMAIN-CONTAINING PROTEIN"/>
    <property type="match status" value="1"/>
</dbReference>